<dbReference type="PANTHER" id="PTHR33710:SF71">
    <property type="entry name" value="ENDONUCLEASE_EXONUCLEASE_PHOSPHATASE DOMAIN-CONTAINING PROTEIN"/>
    <property type="match status" value="1"/>
</dbReference>
<evidence type="ECO:0000313" key="2">
    <source>
        <dbReference type="Proteomes" id="UP001281410"/>
    </source>
</evidence>
<evidence type="ECO:0000313" key="1">
    <source>
        <dbReference type="EMBL" id="KAK3204532.1"/>
    </source>
</evidence>
<dbReference type="Proteomes" id="UP001281410">
    <property type="component" value="Unassembled WGS sequence"/>
</dbReference>
<keyword evidence="2" id="KW-1185">Reference proteome</keyword>
<dbReference type="PANTHER" id="PTHR33710">
    <property type="entry name" value="BNAC02G09200D PROTEIN"/>
    <property type="match status" value="1"/>
</dbReference>
<organism evidence="1 2">
    <name type="scientific">Dipteronia sinensis</name>
    <dbReference type="NCBI Taxonomy" id="43782"/>
    <lineage>
        <taxon>Eukaryota</taxon>
        <taxon>Viridiplantae</taxon>
        <taxon>Streptophyta</taxon>
        <taxon>Embryophyta</taxon>
        <taxon>Tracheophyta</taxon>
        <taxon>Spermatophyta</taxon>
        <taxon>Magnoliopsida</taxon>
        <taxon>eudicotyledons</taxon>
        <taxon>Gunneridae</taxon>
        <taxon>Pentapetalae</taxon>
        <taxon>rosids</taxon>
        <taxon>malvids</taxon>
        <taxon>Sapindales</taxon>
        <taxon>Sapindaceae</taxon>
        <taxon>Hippocastanoideae</taxon>
        <taxon>Acereae</taxon>
        <taxon>Dipteronia</taxon>
    </lineage>
</organism>
<evidence type="ECO:0008006" key="3">
    <source>
        <dbReference type="Google" id="ProtNLM"/>
    </source>
</evidence>
<accession>A0AAE0A659</accession>
<proteinExistence type="predicted"/>
<gene>
    <name evidence="1" type="ORF">Dsin_018578</name>
</gene>
<name>A0AAE0A659_9ROSI</name>
<dbReference type="EMBL" id="JANJYJ010000006">
    <property type="protein sequence ID" value="KAK3204532.1"/>
    <property type="molecule type" value="Genomic_DNA"/>
</dbReference>
<dbReference type="SUPFAM" id="SSF56219">
    <property type="entry name" value="DNase I-like"/>
    <property type="match status" value="1"/>
</dbReference>
<dbReference type="Gene3D" id="3.60.10.10">
    <property type="entry name" value="Endonuclease/exonuclease/phosphatase"/>
    <property type="match status" value="1"/>
</dbReference>
<comment type="caution">
    <text evidence="1">The sequence shown here is derived from an EMBL/GenBank/DDBJ whole genome shotgun (WGS) entry which is preliminary data.</text>
</comment>
<dbReference type="AlphaFoldDB" id="A0AAE0A659"/>
<dbReference type="InterPro" id="IPR036691">
    <property type="entry name" value="Endo/exonu/phosph_ase_sf"/>
</dbReference>
<reference evidence="1" key="1">
    <citation type="journal article" date="2023" name="Plant J.">
        <title>Genome sequences and population genomics provide insights into the demographic history, inbreeding, and mutation load of two 'living fossil' tree species of Dipteronia.</title>
        <authorList>
            <person name="Feng Y."/>
            <person name="Comes H.P."/>
            <person name="Chen J."/>
            <person name="Zhu S."/>
            <person name="Lu R."/>
            <person name="Zhang X."/>
            <person name="Li P."/>
            <person name="Qiu J."/>
            <person name="Olsen K.M."/>
            <person name="Qiu Y."/>
        </authorList>
    </citation>
    <scope>NUCLEOTIDE SEQUENCE</scope>
    <source>
        <strain evidence="1">NBL</strain>
    </source>
</reference>
<protein>
    <recommendedName>
        <fullName evidence="3">Endonuclease/exonuclease/phosphatase</fullName>
    </recommendedName>
</protein>
<sequence length="164" mass="18634">MVSLVSSSELVAGDFKMVLDAHETLGSRSPARGSCEDFRSMIKDCDLVGIRSQGALFTWVRGRSTRTRVERLLDRVLVWDGCISYWREFSCVALPCICADHCPLLIRLSDFKVSSHRLFRFQSIWLEHPDFTAIVSRIWSSPVVGRPPHVVINKLRSLKKALKT</sequence>